<dbReference type="Gene3D" id="1.25.50.20">
    <property type="match status" value="1"/>
</dbReference>
<evidence type="ECO:0000256" key="7">
    <source>
        <dbReference type="ARBA" id="ARBA00022801"/>
    </source>
</evidence>
<name>A0A0R2FLU2_9LACO</name>
<evidence type="ECO:0000256" key="2">
    <source>
        <dbReference type="ARBA" id="ARBA00010136"/>
    </source>
</evidence>
<keyword evidence="19" id="KW-1185">Reference proteome</keyword>
<keyword evidence="8 11" id="KW-0862">Zinc</keyword>
<dbReference type="InterPro" id="IPR014782">
    <property type="entry name" value="Peptidase_M1_dom"/>
</dbReference>
<dbReference type="InterPro" id="IPR042097">
    <property type="entry name" value="Aminopeptidase_N-like_N_sf"/>
</dbReference>
<comment type="caution">
    <text evidence="17">The sequence shown here is derived from an EMBL/GenBank/DDBJ whole genome shotgun (WGS) entry which is preliminary data.</text>
</comment>
<feature type="binding site" evidence="11">
    <location>
        <position position="312"/>
    </location>
    <ligand>
        <name>Zn(2+)</name>
        <dbReference type="ChEBI" id="CHEBI:29105"/>
        <note>catalytic</note>
    </ligand>
</feature>
<gene>
    <name evidence="17" type="ORF">IV38_GL000397</name>
    <name evidence="18" type="ORF">IV40_GL000271</name>
</gene>
<dbReference type="GO" id="GO:0016020">
    <property type="term" value="C:membrane"/>
    <property type="evidence" value="ECO:0007669"/>
    <property type="project" value="TreeGrafter"/>
</dbReference>
<evidence type="ECO:0000256" key="13">
    <source>
        <dbReference type="RuleBase" id="RU364040"/>
    </source>
</evidence>
<evidence type="ECO:0000259" key="15">
    <source>
        <dbReference type="Pfam" id="PF11838"/>
    </source>
</evidence>
<feature type="domain" description="Peptidase M1 membrane alanine aminopeptidase" evidence="14">
    <location>
        <begin position="217"/>
        <end position="435"/>
    </location>
</feature>
<dbReference type="GO" id="GO:0005737">
    <property type="term" value="C:cytoplasm"/>
    <property type="evidence" value="ECO:0007669"/>
    <property type="project" value="TreeGrafter"/>
</dbReference>
<dbReference type="GO" id="GO:0008270">
    <property type="term" value="F:zinc ion binding"/>
    <property type="evidence" value="ECO:0007669"/>
    <property type="project" value="UniProtKB-UniRule"/>
</dbReference>
<dbReference type="GO" id="GO:0016285">
    <property type="term" value="F:alanyl aminopeptidase activity"/>
    <property type="evidence" value="ECO:0007669"/>
    <property type="project" value="UniProtKB-EC"/>
</dbReference>
<dbReference type="PANTHER" id="PTHR11533:SF174">
    <property type="entry name" value="PUROMYCIN-SENSITIVE AMINOPEPTIDASE-RELATED"/>
    <property type="match status" value="1"/>
</dbReference>
<dbReference type="PRINTS" id="PR00756">
    <property type="entry name" value="ALADIPTASE"/>
</dbReference>
<evidence type="ECO:0000256" key="6">
    <source>
        <dbReference type="ARBA" id="ARBA00022723"/>
    </source>
</evidence>
<dbReference type="InterPro" id="IPR024571">
    <property type="entry name" value="ERAP1-like_C_dom"/>
</dbReference>
<evidence type="ECO:0000313" key="20">
    <source>
        <dbReference type="Proteomes" id="UP000051751"/>
    </source>
</evidence>
<feature type="site" description="Transition state stabilizer" evidence="12">
    <location>
        <position position="376"/>
    </location>
</feature>
<evidence type="ECO:0000313" key="18">
    <source>
        <dbReference type="EMBL" id="KRN33958.1"/>
    </source>
</evidence>
<dbReference type="InterPro" id="IPR050344">
    <property type="entry name" value="Peptidase_M1_aminopeptidases"/>
</dbReference>
<dbReference type="EMBL" id="JQAZ01000001">
    <property type="protein sequence ID" value="KRN33958.1"/>
    <property type="molecule type" value="Genomic_DNA"/>
</dbReference>
<dbReference type="Gene3D" id="1.10.390.10">
    <property type="entry name" value="Neutral Protease Domain 2"/>
    <property type="match status" value="1"/>
</dbReference>
<dbReference type="EMBL" id="JQAT01000001">
    <property type="protein sequence ID" value="KRN29512.1"/>
    <property type="molecule type" value="Genomic_DNA"/>
</dbReference>
<evidence type="ECO:0000313" key="17">
    <source>
        <dbReference type="EMBL" id="KRN29512.1"/>
    </source>
</evidence>
<dbReference type="RefSeq" id="WP_057768567.1">
    <property type="nucleotide sequence ID" value="NZ_JQAT01000001.1"/>
</dbReference>
<dbReference type="Pfam" id="PF01433">
    <property type="entry name" value="Peptidase_M1"/>
    <property type="match status" value="1"/>
</dbReference>
<dbReference type="SUPFAM" id="SSF63737">
    <property type="entry name" value="Leukotriene A4 hydrolase N-terminal domain"/>
    <property type="match status" value="1"/>
</dbReference>
<comment type="catalytic activity">
    <reaction evidence="1">
        <text>Release of an N-terminal amino acid, Xaa-|-Yaa- from a peptide, amide or arylamide. Xaa is preferably Ala, but may be most amino acids including Pro (slow action). When a terminal hydrophobic residue is followed by a prolyl residue, the two may be released as an intact Xaa-Pro dipeptide.</text>
        <dbReference type="EC" id="3.4.11.2"/>
    </reaction>
</comment>
<feature type="domain" description="Aminopeptidase N-like N-terminal" evidence="16">
    <location>
        <begin position="12"/>
        <end position="181"/>
    </location>
</feature>
<keyword evidence="7 13" id="KW-0378">Hydrolase</keyword>
<evidence type="ECO:0000256" key="9">
    <source>
        <dbReference type="ARBA" id="ARBA00023049"/>
    </source>
</evidence>
<comment type="similarity">
    <text evidence="2 13">Belongs to the peptidase M1 family.</text>
</comment>
<evidence type="ECO:0000256" key="10">
    <source>
        <dbReference type="PIRSR" id="PIRSR634016-1"/>
    </source>
</evidence>
<proteinExistence type="inferred from homology"/>
<dbReference type="Pfam" id="PF17900">
    <property type="entry name" value="Peptidase_M1_N"/>
    <property type="match status" value="1"/>
</dbReference>
<reference evidence="19 20" key="1">
    <citation type="journal article" date="2015" name="Genome Announc.">
        <title>Expanding the biotechnology potential of lactobacilli through comparative genomics of 213 strains and associated genera.</title>
        <authorList>
            <person name="Sun Z."/>
            <person name="Harris H.M."/>
            <person name="McCann A."/>
            <person name="Guo C."/>
            <person name="Argimon S."/>
            <person name="Zhang W."/>
            <person name="Yang X."/>
            <person name="Jeffery I.B."/>
            <person name="Cooney J.C."/>
            <person name="Kagawa T.F."/>
            <person name="Liu W."/>
            <person name="Song Y."/>
            <person name="Salvetti E."/>
            <person name="Wrobel A."/>
            <person name="Rasinkangas P."/>
            <person name="Parkhill J."/>
            <person name="Rea M.C."/>
            <person name="O'Sullivan O."/>
            <person name="Ritari J."/>
            <person name="Douillard F.P."/>
            <person name="Paul Ross R."/>
            <person name="Yang R."/>
            <person name="Briner A.E."/>
            <person name="Felis G.E."/>
            <person name="de Vos W.M."/>
            <person name="Barrangou R."/>
            <person name="Klaenhammer T.R."/>
            <person name="Caufield P.W."/>
            <person name="Cui Y."/>
            <person name="Zhang H."/>
            <person name="O'Toole P.W."/>
        </authorList>
    </citation>
    <scope>NUCLEOTIDE SEQUENCE [LARGE SCALE GENOMIC DNA]</scope>
    <source>
        <strain evidence="17 20">ATCC BAA-66</strain>
        <strain evidence="18 19">DSM 13344</strain>
    </source>
</reference>
<evidence type="ECO:0000256" key="12">
    <source>
        <dbReference type="PIRSR" id="PIRSR634016-4"/>
    </source>
</evidence>
<sequence>MTKSQHLYELFQPEHYDIYIDINRAQKHIEGTSTITGNASQTKIGIHQKYLTIESVTADGKDVPFATDDDTESIQIEVPQTGKVTLKIAYSAALTDSMMGIYPSYYEVDGVKKEIIGTQFETTSARQAFPCVDEPEAKATFSLAIKFDEHEGETIISNMPENRVENGVHYFDQTMRMSSYLIAFAFGELQSKMTETKSGVKIGVFTTKAHALNELDFPLDIAKRAIEFYEDFYQTPYPLPHSWQLALPDFSAGAMENWGLVTYRESYLLFDPANASMQTKQHVATTVTHELAHQWFGDLVTMKWWDDLWLNESFANMMEYVGVNALEPDWHIWETYQTLEVPRALQRDATDGVQAVHVQVEDPAEIAALFDSAIVYAKGSRMLVMVRALIGDDALRKGLKAYFAAHQYGNATGADLWKALGDASNMDIGGIMNSWLEQPGYPVVTASVNDAGQLVLSQKQFFIGEGKDQGRTWQIPLNGNYDVVPTIMKDQTITLGDYKELRQKNGKAFRLNVGNNSHFIVRYDDTLMQDIMSESNSYDSISQLQILQDLRLLSEGRQIPFAQTVPLLKQFAQDHSAIVNAGLYRITSVLKEFVQPDSAEEQHLQAFLGLLSADQVDRLGWEYRENDTEDDKMTRPYVLNAALYAHNDKAIAAAHELFAKNSTHLIDLPAEVRGLILTNEIKNYDNKDLFAHLLDLYSRSSDPSFKADLGAALASTSDADQIAELVKDFENADIIKPQDLRAWFPAVLGNDAGQQAAWDWMRNDWKWMEKAVGGDMSFTGFITSVANIFKTKQRLTEFKAFFEPKINTPGLTREITMDIKIISSRVDLIEAENKAVNAEVAKEIQ</sequence>
<dbReference type="InterPro" id="IPR045357">
    <property type="entry name" value="Aminopeptidase_N-like_N"/>
</dbReference>
<dbReference type="InterPro" id="IPR001930">
    <property type="entry name" value="Peptidase_M1"/>
</dbReference>
<dbReference type="SUPFAM" id="SSF55486">
    <property type="entry name" value="Metalloproteases ('zincins'), catalytic domain"/>
    <property type="match status" value="1"/>
</dbReference>
<keyword evidence="6 11" id="KW-0479">Metal-binding</keyword>
<organism evidence="17 20">
    <name type="scientific">Lactobacillus selangorensis</name>
    <dbReference type="NCBI Taxonomy" id="81857"/>
    <lineage>
        <taxon>Bacteria</taxon>
        <taxon>Bacillati</taxon>
        <taxon>Bacillota</taxon>
        <taxon>Bacilli</taxon>
        <taxon>Lactobacillales</taxon>
        <taxon>Lactobacillaceae</taxon>
        <taxon>Lactobacillus</taxon>
    </lineage>
</organism>
<evidence type="ECO:0000256" key="5">
    <source>
        <dbReference type="ARBA" id="ARBA00022670"/>
    </source>
</evidence>
<dbReference type="GO" id="GO:0042277">
    <property type="term" value="F:peptide binding"/>
    <property type="evidence" value="ECO:0007669"/>
    <property type="project" value="TreeGrafter"/>
</dbReference>
<accession>A0A0R2FLU2</accession>
<evidence type="ECO:0000256" key="3">
    <source>
        <dbReference type="ARBA" id="ARBA00011245"/>
    </source>
</evidence>
<comment type="subunit">
    <text evidence="3">Monomer.</text>
</comment>
<dbReference type="CDD" id="cd09601">
    <property type="entry name" value="M1_APN-Q_like"/>
    <property type="match status" value="1"/>
</dbReference>
<dbReference type="GO" id="GO:0043171">
    <property type="term" value="P:peptide catabolic process"/>
    <property type="evidence" value="ECO:0007669"/>
    <property type="project" value="TreeGrafter"/>
</dbReference>
<feature type="binding site" evidence="11">
    <location>
        <position position="289"/>
    </location>
    <ligand>
        <name>Zn(2+)</name>
        <dbReference type="ChEBI" id="CHEBI:29105"/>
        <note>catalytic</note>
    </ligand>
</feature>
<dbReference type="GO" id="GO:0006508">
    <property type="term" value="P:proteolysis"/>
    <property type="evidence" value="ECO:0007669"/>
    <property type="project" value="UniProtKB-KW"/>
</dbReference>
<evidence type="ECO:0000256" key="1">
    <source>
        <dbReference type="ARBA" id="ARBA00000098"/>
    </source>
</evidence>
<evidence type="ECO:0000259" key="14">
    <source>
        <dbReference type="Pfam" id="PF01433"/>
    </source>
</evidence>
<dbReference type="Proteomes" id="UP000051645">
    <property type="component" value="Unassembled WGS sequence"/>
</dbReference>
<dbReference type="AlphaFoldDB" id="A0A0R2FLU2"/>
<dbReference type="PATRIC" id="fig|81857.3.peg.402"/>
<dbReference type="GO" id="GO:0070006">
    <property type="term" value="F:metalloaminopeptidase activity"/>
    <property type="evidence" value="ECO:0007669"/>
    <property type="project" value="TreeGrafter"/>
</dbReference>
<dbReference type="Pfam" id="PF11838">
    <property type="entry name" value="ERAP1_C"/>
    <property type="match status" value="1"/>
</dbReference>
<dbReference type="STRING" id="81857.IV38_GL000397"/>
<keyword evidence="5 13" id="KW-0645">Protease</keyword>
<dbReference type="EC" id="3.4.11.-" evidence="13"/>
<dbReference type="Gene3D" id="2.60.40.1910">
    <property type="match status" value="1"/>
</dbReference>
<evidence type="ECO:0000256" key="8">
    <source>
        <dbReference type="ARBA" id="ARBA00022833"/>
    </source>
</evidence>
<keyword evidence="4 13" id="KW-0031">Aminopeptidase</keyword>
<dbReference type="Proteomes" id="UP000051751">
    <property type="component" value="Unassembled WGS sequence"/>
</dbReference>
<dbReference type="Gene3D" id="2.60.40.1730">
    <property type="entry name" value="tricorn interacting facor f3 domain"/>
    <property type="match status" value="1"/>
</dbReference>
<dbReference type="InterPro" id="IPR034016">
    <property type="entry name" value="M1_APN-typ"/>
</dbReference>
<feature type="binding site" evidence="11">
    <location>
        <position position="293"/>
    </location>
    <ligand>
        <name>Zn(2+)</name>
        <dbReference type="ChEBI" id="CHEBI:29105"/>
        <note>catalytic</note>
    </ligand>
</feature>
<dbReference type="OrthoDB" id="100605at2"/>
<feature type="domain" description="ERAP1-like C-terminal" evidence="15">
    <location>
        <begin position="511"/>
        <end position="820"/>
    </location>
</feature>
<dbReference type="FunFam" id="1.10.390.10:FF:000013">
    <property type="entry name" value="Aminopeptidase N"/>
    <property type="match status" value="1"/>
</dbReference>
<dbReference type="PANTHER" id="PTHR11533">
    <property type="entry name" value="PROTEASE M1 ZINC METALLOPROTEASE"/>
    <property type="match status" value="1"/>
</dbReference>
<dbReference type="InterPro" id="IPR027268">
    <property type="entry name" value="Peptidase_M4/M1_CTD_sf"/>
</dbReference>
<protein>
    <recommendedName>
        <fullName evidence="13">Aminopeptidase</fullName>
        <ecNumber evidence="13">3.4.11.-</ecNumber>
    </recommendedName>
</protein>
<evidence type="ECO:0000313" key="19">
    <source>
        <dbReference type="Proteomes" id="UP000051645"/>
    </source>
</evidence>
<feature type="active site" description="Proton acceptor" evidence="10">
    <location>
        <position position="290"/>
    </location>
</feature>
<evidence type="ECO:0000256" key="4">
    <source>
        <dbReference type="ARBA" id="ARBA00022438"/>
    </source>
</evidence>
<comment type="cofactor">
    <cofactor evidence="11 13">
        <name>Zn(2+)</name>
        <dbReference type="ChEBI" id="CHEBI:29105"/>
    </cofactor>
    <text evidence="11 13">Binds 1 zinc ion per subunit.</text>
</comment>
<dbReference type="GO" id="GO:0005615">
    <property type="term" value="C:extracellular space"/>
    <property type="evidence" value="ECO:0007669"/>
    <property type="project" value="TreeGrafter"/>
</dbReference>
<evidence type="ECO:0000259" key="16">
    <source>
        <dbReference type="Pfam" id="PF17900"/>
    </source>
</evidence>
<keyword evidence="9 13" id="KW-0482">Metalloprotease</keyword>
<evidence type="ECO:0000256" key="11">
    <source>
        <dbReference type="PIRSR" id="PIRSR634016-3"/>
    </source>
</evidence>